<keyword evidence="3" id="KW-1185">Reference proteome</keyword>
<reference evidence="2 3" key="1">
    <citation type="submission" date="2015-07" db="EMBL/GenBank/DDBJ databases">
        <title>Genome analysis of myxobacterium Chondromyces crocatus Cm c5 reveals a high potential for natural compound synthesis and the genetic basis for the loss of fruiting body formation.</title>
        <authorList>
            <person name="Zaburannyi N."/>
            <person name="Bunk B."/>
            <person name="Maier J."/>
            <person name="Overmann J."/>
            <person name="Mueller R."/>
        </authorList>
    </citation>
    <scope>NUCLEOTIDE SEQUENCE [LARGE SCALE GENOMIC DNA]</scope>
    <source>
        <strain evidence="2 3">Cm c5</strain>
    </source>
</reference>
<dbReference type="RefSeq" id="WP_050432559.1">
    <property type="nucleotide sequence ID" value="NZ_CP012159.1"/>
</dbReference>
<dbReference type="OrthoDB" id="9965465at2"/>
<evidence type="ECO:0000256" key="1">
    <source>
        <dbReference type="SAM" id="Phobius"/>
    </source>
</evidence>
<sequence>MRPWVVDALVRGHFVAWFLVAVLWTLVTAILLFPRREGRAPSTLRVLVQLTAGAAVSLAGLLLGDALSIPHVRWRIDADSPLSPPPSSFEAPASWRTLQGPAIRVTVDGQPDIALPALDGRGRWILLGLLSGRALDGLIAAPDLPPEDGQPRLCTVVDDASARPTCRAWPPSWPEPTPASELRDLRWSRSPLGAIAFDDGTARYLLPPRTPDLATLEFIGDPTASAAQNPHANTPLVQLRRISHEHFAAVRVVQLYPPASPPFQIQRAAAAFTAPTRLHALLPVLFLGVLALPLGGLAYLLAPVWFARHLRRRRALRRELDTPLTLDPLLPGGPADVALDHGIHLCAVRDDADLGDALLPRGALVPVAPGVADDEPFTARSWYELPAPRGSASTETPPYPDSAVRHEERGALRRVGLLVPADPPAFRRAARAWLSVRLSPVAMLLAGLSTAVPAAIAVASLLAQR</sequence>
<gene>
    <name evidence="2" type="ORF">CMC5_048080</name>
</gene>
<feature type="transmembrane region" description="Helical" evidence="1">
    <location>
        <begin position="441"/>
        <end position="463"/>
    </location>
</feature>
<keyword evidence="1" id="KW-0472">Membrane</keyword>
<organism evidence="2 3">
    <name type="scientific">Chondromyces crocatus</name>
    <dbReference type="NCBI Taxonomy" id="52"/>
    <lineage>
        <taxon>Bacteria</taxon>
        <taxon>Pseudomonadati</taxon>
        <taxon>Myxococcota</taxon>
        <taxon>Polyangia</taxon>
        <taxon>Polyangiales</taxon>
        <taxon>Polyangiaceae</taxon>
        <taxon>Chondromyces</taxon>
    </lineage>
</organism>
<keyword evidence="1" id="KW-1133">Transmembrane helix</keyword>
<feature type="transmembrane region" description="Helical" evidence="1">
    <location>
        <begin position="46"/>
        <end position="64"/>
    </location>
</feature>
<keyword evidence="1" id="KW-0812">Transmembrane</keyword>
<accession>A0A0K1EJ07</accession>
<dbReference type="Proteomes" id="UP000067626">
    <property type="component" value="Chromosome"/>
</dbReference>
<evidence type="ECO:0000313" key="2">
    <source>
        <dbReference type="EMBL" id="AKT40652.1"/>
    </source>
</evidence>
<proteinExistence type="predicted"/>
<dbReference type="EMBL" id="CP012159">
    <property type="protein sequence ID" value="AKT40652.1"/>
    <property type="molecule type" value="Genomic_DNA"/>
</dbReference>
<dbReference type="AlphaFoldDB" id="A0A0K1EJ07"/>
<feature type="transmembrane region" description="Helical" evidence="1">
    <location>
        <begin position="280"/>
        <end position="307"/>
    </location>
</feature>
<name>A0A0K1EJ07_CHOCO</name>
<dbReference type="KEGG" id="ccro:CMC5_048080"/>
<evidence type="ECO:0000313" key="3">
    <source>
        <dbReference type="Proteomes" id="UP000067626"/>
    </source>
</evidence>
<feature type="transmembrane region" description="Helical" evidence="1">
    <location>
        <begin position="14"/>
        <end position="34"/>
    </location>
</feature>
<protein>
    <submittedName>
        <fullName evidence="2">Uncharacterized protein</fullName>
    </submittedName>
</protein>